<protein>
    <submittedName>
        <fullName evidence="2">Helix-turn-helix transcriptional regulator</fullName>
    </submittedName>
</protein>
<dbReference type="Pfam" id="PF01381">
    <property type="entry name" value="HTH_3"/>
    <property type="match status" value="1"/>
</dbReference>
<comment type="caution">
    <text evidence="2">The sequence shown here is derived from an EMBL/GenBank/DDBJ whole genome shotgun (WGS) entry which is preliminary data.</text>
</comment>
<evidence type="ECO:0000313" key="2">
    <source>
        <dbReference type="EMBL" id="HIR70252.1"/>
    </source>
</evidence>
<dbReference type="CDD" id="cd00093">
    <property type="entry name" value="HTH_XRE"/>
    <property type="match status" value="1"/>
</dbReference>
<reference evidence="2" key="2">
    <citation type="journal article" date="2021" name="PeerJ">
        <title>Extensive microbial diversity within the chicken gut microbiome revealed by metagenomics and culture.</title>
        <authorList>
            <person name="Gilroy R."/>
            <person name="Ravi A."/>
            <person name="Getino M."/>
            <person name="Pursley I."/>
            <person name="Horton D.L."/>
            <person name="Alikhan N.F."/>
            <person name="Baker D."/>
            <person name="Gharbi K."/>
            <person name="Hall N."/>
            <person name="Watson M."/>
            <person name="Adriaenssens E.M."/>
            <person name="Foster-Nyarko E."/>
            <person name="Jarju S."/>
            <person name="Secka A."/>
            <person name="Antonio M."/>
            <person name="Oren A."/>
            <person name="Chaudhuri R.R."/>
            <person name="La Ragione R."/>
            <person name="Hildebrand F."/>
            <person name="Pallen M.J."/>
        </authorList>
    </citation>
    <scope>NUCLEOTIDE SEQUENCE</scope>
    <source>
        <strain evidence="2">ChiSjej5B23-6657</strain>
    </source>
</reference>
<dbReference type="InterPro" id="IPR010982">
    <property type="entry name" value="Lambda_DNA-bd_dom_sf"/>
</dbReference>
<feature type="domain" description="HTH cro/C1-type" evidence="1">
    <location>
        <begin position="10"/>
        <end position="62"/>
    </location>
</feature>
<proteinExistence type="predicted"/>
<dbReference type="SMART" id="SM00530">
    <property type="entry name" value="HTH_XRE"/>
    <property type="match status" value="1"/>
</dbReference>
<dbReference type="Gene3D" id="1.25.40.10">
    <property type="entry name" value="Tetratricopeptide repeat domain"/>
    <property type="match status" value="1"/>
</dbReference>
<dbReference type="GO" id="GO:0003677">
    <property type="term" value="F:DNA binding"/>
    <property type="evidence" value="ECO:0007669"/>
    <property type="project" value="InterPro"/>
</dbReference>
<dbReference type="InterPro" id="IPR053163">
    <property type="entry name" value="HTH-type_regulator_Rgg"/>
</dbReference>
<dbReference type="PANTHER" id="PTHR37038">
    <property type="entry name" value="TRANSCRIPTIONAL REGULATOR-RELATED"/>
    <property type="match status" value="1"/>
</dbReference>
<dbReference type="Proteomes" id="UP000823912">
    <property type="component" value="Unassembled WGS sequence"/>
</dbReference>
<dbReference type="InterPro" id="IPR011990">
    <property type="entry name" value="TPR-like_helical_dom_sf"/>
</dbReference>
<dbReference type="SUPFAM" id="SSF48452">
    <property type="entry name" value="TPR-like"/>
    <property type="match status" value="1"/>
</dbReference>
<sequence length="306" mass="35473">MDEITFGEVIRSIRKAKGMTQEEVAEGICSTSSLSKMENGSQVPSRQRFQKIMERLGEPGYSYAHFFSSGEAEREQYRREALEALEGGRVERAEELLLWWKKDADSEEDVMERQFWQTAELLWRRIYEAPGPEYREKCMELFSLTRSSFCLQKEWREDNFTRTETLLLNNAGLGFLWEKRYREAAGVFLQLYSINERTGKKRSDYRKKKAVLCGNLAVCFGEMGRLSDAARYYARGTGCVREQGGVVLYLQLLRIGMGLADRAGEEEEAFRERELIRRIVTDLWGRGEAGQRLSFFLRQPPGISIL</sequence>
<reference evidence="2" key="1">
    <citation type="submission" date="2020-10" db="EMBL/GenBank/DDBJ databases">
        <authorList>
            <person name="Gilroy R."/>
        </authorList>
    </citation>
    <scope>NUCLEOTIDE SEQUENCE</scope>
    <source>
        <strain evidence="2">ChiSjej5B23-6657</strain>
    </source>
</reference>
<dbReference type="SUPFAM" id="SSF47413">
    <property type="entry name" value="lambda repressor-like DNA-binding domains"/>
    <property type="match status" value="1"/>
</dbReference>
<evidence type="ECO:0000259" key="1">
    <source>
        <dbReference type="PROSITE" id="PS50943"/>
    </source>
</evidence>
<gene>
    <name evidence="2" type="ORF">IAA55_03100</name>
</gene>
<organism evidence="2 3">
    <name type="scientific">Candidatus Pullilachnospira gallistercoris</name>
    <dbReference type="NCBI Taxonomy" id="2840911"/>
    <lineage>
        <taxon>Bacteria</taxon>
        <taxon>Bacillati</taxon>
        <taxon>Bacillota</taxon>
        <taxon>Clostridia</taxon>
        <taxon>Lachnospirales</taxon>
        <taxon>Lachnospiraceae</taxon>
        <taxon>Lachnospiraceae incertae sedis</taxon>
        <taxon>Candidatus Pullilachnospira</taxon>
    </lineage>
</organism>
<evidence type="ECO:0000313" key="3">
    <source>
        <dbReference type="Proteomes" id="UP000823912"/>
    </source>
</evidence>
<dbReference type="PROSITE" id="PS50943">
    <property type="entry name" value="HTH_CROC1"/>
    <property type="match status" value="1"/>
</dbReference>
<accession>A0A9D1E8D8</accession>
<dbReference type="EMBL" id="DVHM01000048">
    <property type="protein sequence ID" value="HIR70252.1"/>
    <property type="molecule type" value="Genomic_DNA"/>
</dbReference>
<dbReference type="AlphaFoldDB" id="A0A9D1E8D8"/>
<name>A0A9D1E8D8_9FIRM</name>
<dbReference type="InterPro" id="IPR001387">
    <property type="entry name" value="Cro/C1-type_HTH"/>
</dbReference>